<dbReference type="EMBL" id="BJHV01000001">
    <property type="protein sequence ID" value="GDY46710.1"/>
    <property type="molecule type" value="Genomic_DNA"/>
</dbReference>
<evidence type="ECO:0000313" key="4">
    <source>
        <dbReference type="Proteomes" id="UP000299290"/>
    </source>
</evidence>
<gene>
    <name evidence="3" type="ORF">SANT12839_075920</name>
</gene>
<proteinExistence type="predicted"/>
<keyword evidence="4" id="KW-1185">Reference proteome</keyword>
<dbReference type="AlphaFoldDB" id="A0A4D4KIX6"/>
<name>A0A4D4KIX6_9ACTN</name>
<dbReference type="RefSeq" id="WP_137968183.1">
    <property type="nucleotide sequence ID" value="NZ_BJHV01000001.1"/>
</dbReference>
<reference evidence="3 4" key="1">
    <citation type="journal article" date="2020" name="Int. J. Syst. Evol. Microbiol.">
        <title>Reclassification of Streptomyces castelarensis and Streptomyces sporoclivatus as later heterotypic synonyms of Streptomyces antimycoticus.</title>
        <authorList>
            <person name="Komaki H."/>
            <person name="Tamura T."/>
        </authorList>
    </citation>
    <scope>NUCLEOTIDE SEQUENCE [LARGE SCALE GENOMIC DNA]</scope>
    <source>
        <strain evidence="3 4">NBRC 12839</strain>
    </source>
</reference>
<accession>A0A4D4KIX6</accession>
<dbReference type="InterPro" id="IPR007278">
    <property type="entry name" value="DUF397"/>
</dbReference>
<evidence type="ECO:0000259" key="2">
    <source>
        <dbReference type="Pfam" id="PF04149"/>
    </source>
</evidence>
<comment type="caution">
    <text evidence="3">The sequence shown here is derived from an EMBL/GenBank/DDBJ whole genome shotgun (WGS) entry which is preliminary data.</text>
</comment>
<protein>
    <recommendedName>
        <fullName evidence="2">DUF397 domain-containing protein</fullName>
    </recommendedName>
</protein>
<dbReference type="Proteomes" id="UP000299290">
    <property type="component" value="Unassembled WGS sequence"/>
</dbReference>
<evidence type="ECO:0000313" key="3">
    <source>
        <dbReference type="EMBL" id="GDY46710.1"/>
    </source>
</evidence>
<feature type="domain" description="DUF397" evidence="2">
    <location>
        <begin position="10"/>
        <end position="64"/>
    </location>
</feature>
<sequence length="65" mass="6730">MPINPDLSTAAWRKSSYSNGDGGECVEVADNLPGLVPVRDSKNPDGPAILFPAGSWGAFIASLKA</sequence>
<evidence type="ECO:0000256" key="1">
    <source>
        <dbReference type="SAM" id="MobiDB-lite"/>
    </source>
</evidence>
<organism evidence="3 4">
    <name type="scientific">Streptomyces antimycoticus</name>
    <dbReference type="NCBI Taxonomy" id="68175"/>
    <lineage>
        <taxon>Bacteria</taxon>
        <taxon>Bacillati</taxon>
        <taxon>Actinomycetota</taxon>
        <taxon>Actinomycetes</taxon>
        <taxon>Kitasatosporales</taxon>
        <taxon>Streptomycetaceae</taxon>
        <taxon>Streptomyces</taxon>
        <taxon>Streptomyces violaceusniger group</taxon>
    </lineage>
</organism>
<dbReference type="Pfam" id="PF04149">
    <property type="entry name" value="DUF397"/>
    <property type="match status" value="1"/>
</dbReference>
<feature type="region of interest" description="Disordered" evidence="1">
    <location>
        <begin position="1"/>
        <end position="22"/>
    </location>
</feature>